<keyword evidence="2" id="KW-1185">Reference proteome</keyword>
<evidence type="ECO:0000313" key="1">
    <source>
        <dbReference type="EMBL" id="KAK2653578.1"/>
    </source>
</evidence>
<accession>A0AAE0CK75</accession>
<reference evidence="1" key="1">
    <citation type="journal article" date="2023" name="Plant J.">
        <title>Genome sequences and population genomics provide insights into the demographic history, inbreeding, and mutation load of two 'living fossil' tree species of Dipteronia.</title>
        <authorList>
            <person name="Feng Y."/>
            <person name="Comes H.P."/>
            <person name="Chen J."/>
            <person name="Zhu S."/>
            <person name="Lu R."/>
            <person name="Zhang X."/>
            <person name="Li P."/>
            <person name="Qiu J."/>
            <person name="Olsen K.M."/>
            <person name="Qiu Y."/>
        </authorList>
    </citation>
    <scope>NUCLEOTIDE SEQUENCE</scope>
    <source>
        <strain evidence="1">KIB01</strain>
    </source>
</reference>
<comment type="caution">
    <text evidence="1">The sequence shown here is derived from an EMBL/GenBank/DDBJ whole genome shotgun (WGS) entry which is preliminary data.</text>
</comment>
<sequence>MGEITNCLRESLKSLEEEWYESKVSRHNHFDPLSHIKDAFNRVPIELAIEDRRRFMASCFGHFLTMHRAIKFSGGVIHQLLLREVHHNGPLDKMRFMLGTHEVRLSNVEFCLITRLRFGVVSDTSRYVSVDNGLHHRYFGGMDEIFAMELRDVLRLG</sequence>
<dbReference type="PANTHER" id="PTHR48449:SF1">
    <property type="entry name" value="DUF1985 DOMAIN-CONTAINING PROTEIN"/>
    <property type="match status" value="1"/>
</dbReference>
<organism evidence="1 2">
    <name type="scientific">Dipteronia dyeriana</name>
    <dbReference type="NCBI Taxonomy" id="168575"/>
    <lineage>
        <taxon>Eukaryota</taxon>
        <taxon>Viridiplantae</taxon>
        <taxon>Streptophyta</taxon>
        <taxon>Embryophyta</taxon>
        <taxon>Tracheophyta</taxon>
        <taxon>Spermatophyta</taxon>
        <taxon>Magnoliopsida</taxon>
        <taxon>eudicotyledons</taxon>
        <taxon>Gunneridae</taxon>
        <taxon>Pentapetalae</taxon>
        <taxon>rosids</taxon>
        <taxon>malvids</taxon>
        <taxon>Sapindales</taxon>
        <taxon>Sapindaceae</taxon>
        <taxon>Hippocastanoideae</taxon>
        <taxon>Acereae</taxon>
        <taxon>Dipteronia</taxon>
    </lineage>
</organism>
<protein>
    <submittedName>
        <fullName evidence="1">Uncharacterized protein</fullName>
    </submittedName>
</protein>
<gene>
    <name evidence="1" type="ORF">Ddye_013434</name>
</gene>
<dbReference type="Proteomes" id="UP001280121">
    <property type="component" value="Unassembled WGS sequence"/>
</dbReference>
<dbReference type="AlphaFoldDB" id="A0AAE0CK75"/>
<name>A0AAE0CK75_9ROSI</name>
<proteinExistence type="predicted"/>
<dbReference type="EMBL" id="JANJYI010000004">
    <property type="protein sequence ID" value="KAK2653578.1"/>
    <property type="molecule type" value="Genomic_DNA"/>
</dbReference>
<dbReference type="PANTHER" id="PTHR48449">
    <property type="entry name" value="DUF1985 DOMAIN-CONTAINING PROTEIN"/>
    <property type="match status" value="1"/>
</dbReference>
<evidence type="ECO:0000313" key="2">
    <source>
        <dbReference type="Proteomes" id="UP001280121"/>
    </source>
</evidence>